<feature type="compositionally biased region" description="Basic and acidic residues" evidence="1">
    <location>
        <begin position="13"/>
        <end position="24"/>
    </location>
</feature>
<organism evidence="2 3">
    <name type="scientific">Aegilops tauschii subsp. strangulata</name>
    <name type="common">Goatgrass</name>
    <dbReference type="NCBI Taxonomy" id="200361"/>
    <lineage>
        <taxon>Eukaryota</taxon>
        <taxon>Viridiplantae</taxon>
        <taxon>Streptophyta</taxon>
        <taxon>Embryophyta</taxon>
        <taxon>Tracheophyta</taxon>
        <taxon>Spermatophyta</taxon>
        <taxon>Magnoliopsida</taxon>
        <taxon>Liliopsida</taxon>
        <taxon>Poales</taxon>
        <taxon>Poaceae</taxon>
        <taxon>BOP clade</taxon>
        <taxon>Pooideae</taxon>
        <taxon>Triticodae</taxon>
        <taxon>Triticeae</taxon>
        <taxon>Triticinae</taxon>
        <taxon>Aegilops</taxon>
    </lineage>
</organism>
<feature type="compositionally biased region" description="Basic and acidic residues" evidence="1">
    <location>
        <begin position="68"/>
        <end position="77"/>
    </location>
</feature>
<dbReference type="AlphaFoldDB" id="A0A453EAE2"/>
<evidence type="ECO:0000313" key="3">
    <source>
        <dbReference type="Proteomes" id="UP000015105"/>
    </source>
</evidence>
<reference evidence="3" key="1">
    <citation type="journal article" date="2014" name="Science">
        <title>Ancient hybridizations among the ancestral genomes of bread wheat.</title>
        <authorList>
            <consortium name="International Wheat Genome Sequencing Consortium,"/>
            <person name="Marcussen T."/>
            <person name="Sandve S.R."/>
            <person name="Heier L."/>
            <person name="Spannagl M."/>
            <person name="Pfeifer M."/>
            <person name="Jakobsen K.S."/>
            <person name="Wulff B.B."/>
            <person name="Steuernagel B."/>
            <person name="Mayer K.F."/>
            <person name="Olsen O.A."/>
        </authorList>
    </citation>
    <scope>NUCLEOTIDE SEQUENCE [LARGE SCALE GENOMIC DNA]</scope>
    <source>
        <strain evidence="3">cv. AL8/78</strain>
    </source>
</reference>
<dbReference type="EnsemblPlants" id="AET3Gv20273100.16">
    <property type="protein sequence ID" value="AET3Gv20273100.16"/>
    <property type="gene ID" value="AET3Gv20273100"/>
</dbReference>
<reference evidence="2" key="3">
    <citation type="journal article" date="2017" name="Nature">
        <title>Genome sequence of the progenitor of the wheat D genome Aegilops tauschii.</title>
        <authorList>
            <person name="Luo M.C."/>
            <person name="Gu Y.Q."/>
            <person name="Puiu D."/>
            <person name="Wang H."/>
            <person name="Twardziok S.O."/>
            <person name="Deal K.R."/>
            <person name="Huo N."/>
            <person name="Zhu T."/>
            <person name="Wang L."/>
            <person name="Wang Y."/>
            <person name="McGuire P.E."/>
            <person name="Liu S."/>
            <person name="Long H."/>
            <person name="Ramasamy R.K."/>
            <person name="Rodriguez J.C."/>
            <person name="Van S.L."/>
            <person name="Yuan L."/>
            <person name="Wang Z."/>
            <person name="Xia Z."/>
            <person name="Xiao L."/>
            <person name="Anderson O.D."/>
            <person name="Ouyang S."/>
            <person name="Liang Y."/>
            <person name="Zimin A.V."/>
            <person name="Pertea G."/>
            <person name="Qi P."/>
            <person name="Bennetzen J.L."/>
            <person name="Dai X."/>
            <person name="Dawson M.W."/>
            <person name="Muller H.G."/>
            <person name="Kugler K."/>
            <person name="Rivarola-Duarte L."/>
            <person name="Spannagl M."/>
            <person name="Mayer K.F.X."/>
            <person name="Lu F.H."/>
            <person name="Bevan M.W."/>
            <person name="Leroy P."/>
            <person name="Li P."/>
            <person name="You F.M."/>
            <person name="Sun Q."/>
            <person name="Liu Z."/>
            <person name="Lyons E."/>
            <person name="Wicker T."/>
            <person name="Salzberg S.L."/>
            <person name="Devos K.M."/>
            <person name="Dvorak J."/>
        </authorList>
    </citation>
    <scope>NUCLEOTIDE SEQUENCE [LARGE SCALE GENOMIC DNA]</scope>
    <source>
        <strain evidence="2">cv. AL8/78</strain>
    </source>
</reference>
<accession>A0A453EAE2</accession>
<dbReference type="Proteomes" id="UP000015105">
    <property type="component" value="Chromosome 3D"/>
</dbReference>
<sequence>PPPPPRRTPSQGRLREGAPREEQTTPRSTGHRQPRAMAGGRDSGRRAQGHGLPPAERHGQGLGPPGPGKRESERTHAGELTAVAGAARRQEETATRTHVGRKLRTGAHWAGDGRREGAVRGAGRELGAQDAATGGSSAMSTSTGGSSAASTAGRDPIAFFSLFVGPDCVFKSLQGPD</sequence>
<proteinExistence type="predicted"/>
<evidence type="ECO:0000256" key="1">
    <source>
        <dbReference type="SAM" id="MobiDB-lite"/>
    </source>
</evidence>
<feature type="compositionally biased region" description="Low complexity" evidence="1">
    <location>
        <begin position="119"/>
        <end position="152"/>
    </location>
</feature>
<dbReference type="Gramene" id="AET3Gv20273100.16">
    <property type="protein sequence ID" value="AET3Gv20273100.16"/>
    <property type="gene ID" value="AET3Gv20273100"/>
</dbReference>
<protein>
    <submittedName>
        <fullName evidence="2">Uncharacterized protein</fullName>
    </submittedName>
</protein>
<reference evidence="2" key="4">
    <citation type="submission" date="2019-03" db="UniProtKB">
        <authorList>
            <consortium name="EnsemblPlants"/>
        </authorList>
    </citation>
    <scope>IDENTIFICATION</scope>
</reference>
<evidence type="ECO:0000313" key="2">
    <source>
        <dbReference type="EnsemblPlants" id="AET3Gv20273100.16"/>
    </source>
</evidence>
<name>A0A453EAE2_AEGTS</name>
<feature type="region of interest" description="Disordered" evidence="1">
    <location>
        <begin position="1"/>
        <end position="152"/>
    </location>
</feature>
<reference evidence="3" key="2">
    <citation type="journal article" date="2017" name="Nat. Plants">
        <title>The Aegilops tauschii genome reveals multiple impacts of transposons.</title>
        <authorList>
            <person name="Zhao G."/>
            <person name="Zou C."/>
            <person name="Li K."/>
            <person name="Wang K."/>
            <person name="Li T."/>
            <person name="Gao L."/>
            <person name="Zhang X."/>
            <person name="Wang H."/>
            <person name="Yang Z."/>
            <person name="Liu X."/>
            <person name="Jiang W."/>
            <person name="Mao L."/>
            <person name="Kong X."/>
            <person name="Jiao Y."/>
            <person name="Jia J."/>
        </authorList>
    </citation>
    <scope>NUCLEOTIDE SEQUENCE [LARGE SCALE GENOMIC DNA]</scope>
    <source>
        <strain evidence="3">cv. AL8/78</strain>
    </source>
</reference>
<reference evidence="2" key="5">
    <citation type="journal article" date="2021" name="G3 (Bethesda)">
        <title>Aegilops tauschii genome assembly Aet v5.0 features greater sequence contiguity and improved annotation.</title>
        <authorList>
            <person name="Wang L."/>
            <person name="Zhu T."/>
            <person name="Rodriguez J.C."/>
            <person name="Deal K.R."/>
            <person name="Dubcovsky J."/>
            <person name="McGuire P.E."/>
            <person name="Lux T."/>
            <person name="Spannagl M."/>
            <person name="Mayer K.F.X."/>
            <person name="Baldrich P."/>
            <person name="Meyers B.C."/>
            <person name="Huo N."/>
            <person name="Gu Y.Q."/>
            <person name="Zhou H."/>
            <person name="Devos K.M."/>
            <person name="Bennetzen J.L."/>
            <person name="Unver T."/>
            <person name="Budak H."/>
            <person name="Gulick P.J."/>
            <person name="Galiba G."/>
            <person name="Kalapos B."/>
            <person name="Nelson D.R."/>
            <person name="Li P."/>
            <person name="You F.M."/>
            <person name="Luo M.C."/>
            <person name="Dvorak J."/>
        </authorList>
    </citation>
    <scope>NUCLEOTIDE SEQUENCE [LARGE SCALE GENOMIC DNA]</scope>
    <source>
        <strain evidence="2">cv. AL8/78</strain>
    </source>
</reference>
<keyword evidence="3" id="KW-1185">Reference proteome</keyword>